<dbReference type="Gene3D" id="3.30.420.310">
    <property type="entry name" value="2-keto-3-deoxy-galactonokinase, C-terminal domain"/>
    <property type="match status" value="1"/>
</dbReference>
<dbReference type="InterPro" id="IPR042258">
    <property type="entry name" value="DGOK_N"/>
</dbReference>
<dbReference type="EMBL" id="JALGRD010000011">
    <property type="protein sequence ID" value="MCJ0975425.1"/>
    <property type="molecule type" value="Genomic_DNA"/>
</dbReference>
<protein>
    <submittedName>
        <fullName evidence="1">2-dehydro-3-deoxygalactonokinase</fullName>
    </submittedName>
</protein>
<dbReference type="Proteomes" id="UP001139682">
    <property type="component" value="Unassembled WGS sequence"/>
</dbReference>
<dbReference type="GO" id="GO:0008671">
    <property type="term" value="F:2-dehydro-3-deoxygalactonokinase activity"/>
    <property type="evidence" value="ECO:0007669"/>
    <property type="project" value="InterPro"/>
</dbReference>
<dbReference type="Pfam" id="PF05035">
    <property type="entry name" value="DGOK"/>
    <property type="match status" value="1"/>
</dbReference>
<comment type="caution">
    <text evidence="1">The sequence shown here is derived from an EMBL/GenBank/DDBJ whole genome shotgun (WGS) entry which is preliminary data.</text>
</comment>
<evidence type="ECO:0000313" key="2">
    <source>
        <dbReference type="Proteomes" id="UP001139682"/>
    </source>
</evidence>
<dbReference type="CDD" id="cd24012">
    <property type="entry name" value="ASKHA_NBD_KDGal-kinase"/>
    <property type="match status" value="1"/>
</dbReference>
<evidence type="ECO:0000313" key="1">
    <source>
        <dbReference type="EMBL" id="MCJ0975425.1"/>
    </source>
</evidence>
<organism evidence="1 2">
    <name type="scientific">Stutzerimonas marianensis</name>
    <dbReference type="NCBI Taxonomy" id="2929513"/>
    <lineage>
        <taxon>Bacteria</taxon>
        <taxon>Pseudomonadati</taxon>
        <taxon>Pseudomonadota</taxon>
        <taxon>Gammaproteobacteria</taxon>
        <taxon>Pseudomonadales</taxon>
        <taxon>Pseudomonadaceae</taxon>
        <taxon>Stutzerimonas</taxon>
    </lineage>
</organism>
<reference evidence="1" key="1">
    <citation type="submission" date="2022-03" db="EMBL/GenBank/DDBJ databases">
        <title>Pseudomonas marianensis sp. nov., a marine bacterium isolated from deep-sea sediments of the Mariana Trench.</title>
        <authorList>
            <person name="Wei Y."/>
        </authorList>
    </citation>
    <scope>NUCLEOTIDE SEQUENCE</scope>
    <source>
        <strain evidence="1">PS1</strain>
    </source>
</reference>
<dbReference type="GO" id="GO:0034194">
    <property type="term" value="P:D-galactonate catabolic process"/>
    <property type="evidence" value="ECO:0007669"/>
    <property type="project" value="InterPro"/>
</dbReference>
<proteinExistence type="predicted"/>
<keyword evidence="2" id="KW-1185">Reference proteome</keyword>
<gene>
    <name evidence="1" type="ORF">MST27_18825</name>
</gene>
<dbReference type="InterPro" id="IPR007729">
    <property type="entry name" value="DGOK"/>
</dbReference>
<dbReference type="AlphaFoldDB" id="A0A9X2ATY9"/>
<name>A0A9X2ATY9_9GAMM</name>
<dbReference type="Gene3D" id="3.30.420.300">
    <property type="entry name" value="2-keto-3-deoxy-galactonokinase, substrate binding domain"/>
    <property type="match status" value="1"/>
</dbReference>
<dbReference type="InterPro" id="IPR042257">
    <property type="entry name" value="DGOK_C"/>
</dbReference>
<accession>A0A9X2ATY9</accession>
<sequence length="326" mass="34507">MKTQLIALDWGTSSLRAYWLGAAGETLEERSLPLGIMQLDGSEEGFERALDQACGDWQRTSPEAPMIACGMIGSAQGWGEARYVDVPLGAEELGSSLHAIERACGMPLWVVPGVIQRGDLPDVMRGEETQVFGLLDGDTDHGAPLLIGLPGSHSKWVTADGGKLTQFQTFMTGEVYQALLGHTILGRTAVPSDSFNAAAFERGLRVAQSSEGQAGPLSTIFSSRTLVLTGELSGVAQVDYLSGLLIGHELAAMSAMLQVPPSQPIVLVGNSTLCARYLWALEYCGFESLRFAPEATTAGLWKVAAGAGLVATDTAGESYVSPHARH</sequence>
<dbReference type="RefSeq" id="WP_243607472.1">
    <property type="nucleotide sequence ID" value="NZ_JALGRD010000011.1"/>
</dbReference>